<dbReference type="Pfam" id="PF09130">
    <property type="entry name" value="DUF1932"/>
    <property type="match status" value="1"/>
</dbReference>
<evidence type="ECO:0000259" key="2">
    <source>
        <dbReference type="Pfam" id="PF09130"/>
    </source>
</evidence>
<gene>
    <name evidence="3" type="ORF">A4R35_04815</name>
</gene>
<organism evidence="3 4">
    <name type="scientific">Thermogemmatispora tikiterensis</name>
    <dbReference type="NCBI Taxonomy" id="1825093"/>
    <lineage>
        <taxon>Bacteria</taxon>
        <taxon>Bacillati</taxon>
        <taxon>Chloroflexota</taxon>
        <taxon>Ktedonobacteria</taxon>
        <taxon>Thermogemmatisporales</taxon>
        <taxon>Thermogemmatisporaceae</taxon>
        <taxon>Thermogemmatispora</taxon>
    </lineage>
</organism>
<dbReference type="Gene3D" id="1.10.1040.10">
    <property type="entry name" value="N-(1-d-carboxylethyl)-l-norvaline Dehydrogenase, domain 2"/>
    <property type="match status" value="1"/>
</dbReference>
<dbReference type="InterPro" id="IPR008927">
    <property type="entry name" value="6-PGluconate_DH-like_C_sf"/>
</dbReference>
<dbReference type="RefSeq" id="WP_112427080.1">
    <property type="nucleotide sequence ID" value="NZ_MCIF01000002.1"/>
</dbReference>
<keyword evidence="4" id="KW-1185">Reference proteome</keyword>
<dbReference type="SUPFAM" id="SSF51735">
    <property type="entry name" value="NAD(P)-binding Rossmann-fold domains"/>
    <property type="match status" value="1"/>
</dbReference>
<dbReference type="InterPro" id="IPR006115">
    <property type="entry name" value="6PGDH_NADP-bd"/>
</dbReference>
<comment type="caution">
    <text evidence="3">The sequence shown here is derived from an EMBL/GenBank/DDBJ whole genome shotgun (WGS) entry which is preliminary data.</text>
</comment>
<dbReference type="InterPro" id="IPR015814">
    <property type="entry name" value="Pgluconate_DH_NAD-bd_C"/>
</dbReference>
<protein>
    <submittedName>
        <fullName evidence="3">Phsophogluconase dehydrogenase</fullName>
    </submittedName>
</protein>
<name>A0A328VB57_9CHLR</name>
<accession>A0A328VB57</accession>
<dbReference type="GO" id="GO:0050661">
    <property type="term" value="F:NADP binding"/>
    <property type="evidence" value="ECO:0007669"/>
    <property type="project" value="InterPro"/>
</dbReference>
<dbReference type="InterPro" id="IPR036291">
    <property type="entry name" value="NAD(P)-bd_dom_sf"/>
</dbReference>
<dbReference type="InterPro" id="IPR013328">
    <property type="entry name" value="6PGD_dom2"/>
</dbReference>
<evidence type="ECO:0000313" key="4">
    <source>
        <dbReference type="Proteomes" id="UP000248706"/>
    </source>
</evidence>
<evidence type="ECO:0000259" key="1">
    <source>
        <dbReference type="Pfam" id="PF03446"/>
    </source>
</evidence>
<dbReference type="AlphaFoldDB" id="A0A328VB57"/>
<dbReference type="OrthoDB" id="4333at2"/>
<feature type="domain" description="6-phosphogluconate dehydrogenase NADP-binding" evidence="1">
    <location>
        <begin position="3"/>
        <end position="107"/>
    </location>
</feature>
<dbReference type="Pfam" id="PF03446">
    <property type="entry name" value="NAD_binding_2"/>
    <property type="match status" value="1"/>
</dbReference>
<dbReference type="EMBL" id="MCIF01000002">
    <property type="protein sequence ID" value="RAQ94847.1"/>
    <property type="molecule type" value="Genomic_DNA"/>
</dbReference>
<feature type="domain" description="Phosphogluconate dehydrogenase NAD-binding putative C-terminal" evidence="2">
    <location>
        <begin position="190"/>
        <end position="260"/>
    </location>
</feature>
<evidence type="ECO:0000313" key="3">
    <source>
        <dbReference type="EMBL" id="RAQ94847.1"/>
    </source>
</evidence>
<dbReference type="SUPFAM" id="SSF48179">
    <property type="entry name" value="6-phosphogluconate dehydrogenase C-terminal domain-like"/>
    <property type="match status" value="1"/>
</dbReference>
<sequence length="302" mass="31827">MRLGFIGFGEAASAIATGLAEEGLRDLYAYDVVSGPALTERAARCGVHLVTSLAEFAAQADLVLSLVTAGGALTVAREIAPHLRARTLYADLNSCAPQVKAEIGQVITQLAPNVSYASVAVMSAVPPLRHRVPLVADGPGARRLREALAPYGMNIEVLEGPLGAAATLKMCRSVVLKGMEALFLEALLAAEKAGLTEQVLASLNASFPDKPLGDLGAYLLERHRLHAQRRADEMQEAAATLASLAIEPLVSAGAAQRLRWSAERLTSTVEVSGSGPETEVGSKDLQAGGYRTLLRRLNDIQK</sequence>
<reference evidence="3 4" key="1">
    <citation type="submission" date="2016-08" db="EMBL/GenBank/DDBJ databases">
        <title>Analysis of Carbohydrate Active Enzymes in Thermogemmatispora T81 Reveals Carbohydrate Degradation Ability.</title>
        <authorList>
            <person name="Tomazini A."/>
            <person name="Lal S."/>
            <person name="Stott M."/>
            <person name="Henrissat B."/>
            <person name="Polikarpov I."/>
            <person name="Sparling R."/>
            <person name="Levin D.B."/>
        </authorList>
    </citation>
    <scope>NUCLEOTIDE SEQUENCE [LARGE SCALE GENOMIC DNA]</scope>
    <source>
        <strain evidence="3 4">T81</strain>
    </source>
</reference>
<dbReference type="Gene3D" id="3.40.50.720">
    <property type="entry name" value="NAD(P)-binding Rossmann-like Domain"/>
    <property type="match status" value="1"/>
</dbReference>
<dbReference type="Proteomes" id="UP000248706">
    <property type="component" value="Unassembled WGS sequence"/>
</dbReference>
<proteinExistence type="predicted"/>